<evidence type="ECO:0000256" key="3">
    <source>
        <dbReference type="ARBA" id="ARBA00022448"/>
    </source>
</evidence>
<reference evidence="6 7" key="1">
    <citation type="journal article" date="2015" name="Genome Announc.">
        <title>Expanding the biotechnology potential of lactobacilli through comparative genomics of 213 strains and associated genera.</title>
        <authorList>
            <person name="Sun Z."/>
            <person name="Harris H.M."/>
            <person name="McCann A."/>
            <person name="Guo C."/>
            <person name="Argimon S."/>
            <person name="Zhang W."/>
            <person name="Yang X."/>
            <person name="Jeffery I.B."/>
            <person name="Cooney J.C."/>
            <person name="Kagawa T.F."/>
            <person name="Liu W."/>
            <person name="Song Y."/>
            <person name="Salvetti E."/>
            <person name="Wrobel A."/>
            <person name="Rasinkangas P."/>
            <person name="Parkhill J."/>
            <person name="Rea M.C."/>
            <person name="O'Sullivan O."/>
            <person name="Ritari J."/>
            <person name="Douillard F.P."/>
            <person name="Paul Ross R."/>
            <person name="Yang R."/>
            <person name="Briner A.E."/>
            <person name="Felis G.E."/>
            <person name="de Vos W.M."/>
            <person name="Barrangou R."/>
            <person name="Klaenhammer T.R."/>
            <person name="Caufield P.W."/>
            <person name="Cui Y."/>
            <person name="Zhang H."/>
            <person name="O'Toole P.W."/>
        </authorList>
    </citation>
    <scope>NUCLEOTIDE SEQUENCE [LARGE SCALE GENOMIC DNA]</scope>
    <source>
        <strain evidence="6 7">DSM 13343</strain>
    </source>
</reference>
<dbReference type="Pfam" id="PF13416">
    <property type="entry name" value="SBP_bac_8"/>
    <property type="match status" value="1"/>
</dbReference>
<dbReference type="GO" id="GO:0030313">
    <property type="term" value="C:cell envelope"/>
    <property type="evidence" value="ECO:0007669"/>
    <property type="project" value="UniProtKB-SubCell"/>
</dbReference>
<organism evidence="6 7">
    <name type="scientific">Lacticaseibacillus manihotivorans DSM 13343 = JCM 12514</name>
    <dbReference type="NCBI Taxonomy" id="1423769"/>
    <lineage>
        <taxon>Bacteria</taxon>
        <taxon>Bacillati</taxon>
        <taxon>Bacillota</taxon>
        <taxon>Bacilli</taxon>
        <taxon>Lactobacillales</taxon>
        <taxon>Lactobacillaceae</taxon>
        <taxon>Lacticaseibacillus</taxon>
    </lineage>
</organism>
<dbReference type="OrthoDB" id="9795467at2"/>
<dbReference type="PANTHER" id="PTHR43649:SF31">
    <property type="entry name" value="SN-GLYCEROL-3-PHOSPHATE-BINDING PERIPLASMIC PROTEIN UGPB"/>
    <property type="match status" value="1"/>
</dbReference>
<name>A0A0R1QB83_9LACO</name>
<comment type="similarity">
    <text evidence="2">Belongs to the bacterial solute-binding protein 1 family.</text>
</comment>
<evidence type="ECO:0000256" key="5">
    <source>
        <dbReference type="SAM" id="SignalP"/>
    </source>
</evidence>
<feature type="chain" id="PRO_5038793663" evidence="5">
    <location>
        <begin position="20"/>
        <end position="424"/>
    </location>
</feature>
<sequence length="424" mass="46779">MKKKSWVKALLAVFTVSLAAGLTACGNSSSSTKSSGPVKITFWHGMNGPYAKALNSIIKDYNKSQSKYKVAGTAQGDYTALQQKIMAGAKSHKLPTISQTTYTTVPDYVKNGFVEPFDNYIKKSDLSDIYPAFLSTSKYQGKYYSMPFSKSVRIMYYNPTLLKKYNLSVPTSWEEVQKDAAKVKADGLYGISFDKSFDMELEGLAKQNGNKLVSTDLTPNLNSKKTLEATHFIWDMVQNKEAKTAGEDIYGDRTFTSSKALFYVGSSAGISSMKQYAPKGFTWETMALPTYKGKKATELAGNDIVMFKDASAAEKKGGADFIKFLLSKKETIKWSEKTGYVPLTKSAVKDSGYQAFLDKNPADKAAVNSLDFGFQSTAFIGFSEYRTNLLSAVDAMLTKHETPEKAMGTLQTQTKKVIKDNNDK</sequence>
<dbReference type="PANTHER" id="PTHR43649">
    <property type="entry name" value="ARABINOSE-BINDING PROTEIN-RELATED"/>
    <property type="match status" value="1"/>
</dbReference>
<dbReference type="PROSITE" id="PS51257">
    <property type="entry name" value="PROKAR_LIPOPROTEIN"/>
    <property type="match status" value="1"/>
</dbReference>
<keyword evidence="3" id="KW-0813">Transport</keyword>
<dbReference type="SUPFAM" id="SSF53850">
    <property type="entry name" value="Periplasmic binding protein-like II"/>
    <property type="match status" value="1"/>
</dbReference>
<dbReference type="RefSeq" id="WP_056964635.1">
    <property type="nucleotide sequence ID" value="NZ_AZEU01000239.1"/>
</dbReference>
<dbReference type="Proteomes" id="UP000051790">
    <property type="component" value="Unassembled WGS sequence"/>
</dbReference>
<evidence type="ECO:0000313" key="7">
    <source>
        <dbReference type="Proteomes" id="UP000051790"/>
    </source>
</evidence>
<comment type="subcellular location">
    <subcellularLocation>
        <location evidence="1">Cell envelope</location>
    </subcellularLocation>
</comment>
<evidence type="ECO:0000313" key="6">
    <source>
        <dbReference type="EMBL" id="KRL41936.1"/>
    </source>
</evidence>
<dbReference type="EMBL" id="AZEU01000239">
    <property type="protein sequence ID" value="KRL41936.1"/>
    <property type="molecule type" value="Genomic_DNA"/>
</dbReference>
<dbReference type="InterPro" id="IPR050490">
    <property type="entry name" value="Bact_solute-bd_prot1"/>
</dbReference>
<feature type="signal peptide" evidence="5">
    <location>
        <begin position="1"/>
        <end position="19"/>
    </location>
</feature>
<dbReference type="Gene3D" id="3.40.190.10">
    <property type="entry name" value="Periplasmic binding protein-like II"/>
    <property type="match status" value="2"/>
</dbReference>
<keyword evidence="4 5" id="KW-0732">Signal</keyword>
<dbReference type="InterPro" id="IPR006059">
    <property type="entry name" value="SBP"/>
</dbReference>
<protein>
    <submittedName>
        <fullName evidence="6">Sugar ABC transporter periplasmic protein</fullName>
    </submittedName>
</protein>
<comment type="caution">
    <text evidence="6">The sequence shown here is derived from an EMBL/GenBank/DDBJ whole genome shotgun (WGS) entry which is preliminary data.</text>
</comment>
<proteinExistence type="inferred from homology"/>
<dbReference type="AlphaFoldDB" id="A0A0R1QB83"/>
<keyword evidence="7" id="KW-1185">Reference proteome</keyword>
<evidence type="ECO:0000256" key="1">
    <source>
        <dbReference type="ARBA" id="ARBA00004196"/>
    </source>
</evidence>
<dbReference type="PATRIC" id="fig|1423769.4.peg.2229"/>
<evidence type="ECO:0000256" key="4">
    <source>
        <dbReference type="ARBA" id="ARBA00022729"/>
    </source>
</evidence>
<gene>
    <name evidence="6" type="ORF">FD01_GL002072</name>
</gene>
<evidence type="ECO:0000256" key="2">
    <source>
        <dbReference type="ARBA" id="ARBA00008520"/>
    </source>
</evidence>
<accession>A0A0R1QB83</accession>
<dbReference type="CDD" id="cd14748">
    <property type="entry name" value="PBP2_UgpB"/>
    <property type="match status" value="1"/>
</dbReference>